<sequence>MTTPKSLTIRPVKDHDRADWERLYQGYAAFYKVEQTVEMRARVWSWLHDPLSEVEGLVCENALGNVIGITHFRRFARPLAAATGCFLDDLFVAPEARGSGAADALIGGVREIAEKRGWSLVRWITAEDNYRGRGVYDRLAMRTNWVTYDIKL</sequence>
<dbReference type="PROSITE" id="PS51186">
    <property type="entry name" value="GNAT"/>
    <property type="match status" value="1"/>
</dbReference>
<dbReference type="PANTHER" id="PTHR43877">
    <property type="entry name" value="AMINOALKYLPHOSPHONATE N-ACETYLTRANSFERASE-RELATED-RELATED"/>
    <property type="match status" value="1"/>
</dbReference>
<keyword evidence="2 4" id="KW-0012">Acyltransferase</keyword>
<dbReference type="STRING" id="218672.SAMN04489759_101558"/>
<dbReference type="RefSeq" id="WP_093738911.1">
    <property type="nucleotide sequence ID" value="NZ_FNBP01000001.1"/>
</dbReference>
<evidence type="ECO:0000256" key="2">
    <source>
        <dbReference type="ARBA" id="ARBA00023315"/>
    </source>
</evidence>
<reference evidence="5" key="1">
    <citation type="submission" date="2016-10" db="EMBL/GenBank/DDBJ databases">
        <authorList>
            <person name="Varghese N."/>
            <person name="Submissions S."/>
        </authorList>
    </citation>
    <scope>NUCLEOTIDE SEQUENCE [LARGE SCALE GENOMIC DNA]</scope>
    <source>
        <strain evidence="5">DSM 16477</strain>
    </source>
</reference>
<proteinExistence type="predicted"/>
<keyword evidence="5" id="KW-1185">Reference proteome</keyword>
<dbReference type="OrthoDB" id="9805924at2"/>
<name>A0A1G7J464_9RHOB</name>
<dbReference type="Gene3D" id="3.40.630.30">
    <property type="match status" value="1"/>
</dbReference>
<dbReference type="Pfam" id="PF00583">
    <property type="entry name" value="Acetyltransf_1"/>
    <property type="match status" value="1"/>
</dbReference>
<dbReference type="AlphaFoldDB" id="A0A1G7J464"/>
<dbReference type="InterPro" id="IPR016181">
    <property type="entry name" value="Acyl_CoA_acyltransferase"/>
</dbReference>
<keyword evidence="1 4" id="KW-0808">Transferase</keyword>
<evidence type="ECO:0000313" key="5">
    <source>
        <dbReference type="Proteomes" id="UP000199399"/>
    </source>
</evidence>
<dbReference type="SUPFAM" id="SSF55729">
    <property type="entry name" value="Acyl-CoA N-acyltransferases (Nat)"/>
    <property type="match status" value="1"/>
</dbReference>
<accession>A0A1G7J464</accession>
<dbReference type="Proteomes" id="UP000199399">
    <property type="component" value="Unassembled WGS sequence"/>
</dbReference>
<dbReference type="InterPro" id="IPR050832">
    <property type="entry name" value="Bact_Acetyltransf"/>
</dbReference>
<evidence type="ECO:0000313" key="4">
    <source>
        <dbReference type="EMBL" id="SDF19309.1"/>
    </source>
</evidence>
<dbReference type="EMBL" id="FNBP01000001">
    <property type="protein sequence ID" value="SDF19309.1"/>
    <property type="molecule type" value="Genomic_DNA"/>
</dbReference>
<dbReference type="InterPro" id="IPR000182">
    <property type="entry name" value="GNAT_dom"/>
</dbReference>
<dbReference type="CDD" id="cd04301">
    <property type="entry name" value="NAT_SF"/>
    <property type="match status" value="1"/>
</dbReference>
<protein>
    <submittedName>
        <fullName evidence="4">L-amino acid N-acyltransferase YncA</fullName>
    </submittedName>
</protein>
<feature type="domain" description="N-acetyltransferase" evidence="3">
    <location>
        <begin position="7"/>
        <end position="152"/>
    </location>
</feature>
<organism evidence="4 5">
    <name type="scientific">Sulfitobacter delicatus</name>
    <dbReference type="NCBI Taxonomy" id="218672"/>
    <lineage>
        <taxon>Bacteria</taxon>
        <taxon>Pseudomonadati</taxon>
        <taxon>Pseudomonadota</taxon>
        <taxon>Alphaproteobacteria</taxon>
        <taxon>Rhodobacterales</taxon>
        <taxon>Roseobacteraceae</taxon>
        <taxon>Sulfitobacter</taxon>
    </lineage>
</organism>
<evidence type="ECO:0000256" key="1">
    <source>
        <dbReference type="ARBA" id="ARBA00022679"/>
    </source>
</evidence>
<gene>
    <name evidence="4" type="ORF">SAMN04489759_101558</name>
</gene>
<evidence type="ECO:0000259" key="3">
    <source>
        <dbReference type="PROSITE" id="PS51186"/>
    </source>
</evidence>
<dbReference type="GO" id="GO:0016747">
    <property type="term" value="F:acyltransferase activity, transferring groups other than amino-acyl groups"/>
    <property type="evidence" value="ECO:0007669"/>
    <property type="project" value="InterPro"/>
</dbReference>